<sequence length="130" mass="13819">MAAVLCIALLSGTVMARLEVADFTLSWRHSIEKIEWQEDWHLDPAGLELVRARVRGSGAGMDPPADAAAIDGWWQYDPHLAPVARLTLARSGMVPDHLLCIAGECRPLGTVAGNVADDVPLVLSPCGAGP</sequence>
<proteinExistence type="predicted"/>
<comment type="caution">
    <text evidence="2">The sequence shown here is derived from an EMBL/GenBank/DDBJ whole genome shotgun (WGS) entry which is preliminary data.</text>
</comment>
<dbReference type="Proteomes" id="UP000284605">
    <property type="component" value="Unassembled WGS sequence"/>
</dbReference>
<organism evidence="2 3">
    <name type="scientific">Oleomonas cavernae</name>
    <dbReference type="NCBI Taxonomy" id="2320859"/>
    <lineage>
        <taxon>Bacteria</taxon>
        <taxon>Pseudomonadati</taxon>
        <taxon>Pseudomonadota</taxon>
        <taxon>Alphaproteobacteria</taxon>
        <taxon>Acetobacterales</taxon>
        <taxon>Acetobacteraceae</taxon>
        <taxon>Oleomonas</taxon>
    </lineage>
</organism>
<feature type="signal peptide" evidence="1">
    <location>
        <begin position="1"/>
        <end position="16"/>
    </location>
</feature>
<dbReference type="Pfam" id="PF08905">
    <property type="entry name" value="DUF1850"/>
    <property type="match status" value="1"/>
</dbReference>
<dbReference type="AlphaFoldDB" id="A0A418WE59"/>
<reference evidence="2 3" key="1">
    <citation type="submission" date="2018-09" db="EMBL/GenBank/DDBJ databases">
        <authorList>
            <person name="Zhu H."/>
        </authorList>
    </citation>
    <scope>NUCLEOTIDE SEQUENCE [LARGE SCALE GENOMIC DNA]</scope>
    <source>
        <strain evidence="2 3">K1W22B-8</strain>
    </source>
</reference>
<dbReference type="InterPro" id="IPR015001">
    <property type="entry name" value="DUF1850"/>
</dbReference>
<keyword evidence="1" id="KW-0732">Signal</keyword>
<keyword evidence="3" id="KW-1185">Reference proteome</keyword>
<feature type="chain" id="PRO_5019444723" evidence="1">
    <location>
        <begin position="17"/>
        <end position="130"/>
    </location>
</feature>
<dbReference type="RefSeq" id="WP_119778928.1">
    <property type="nucleotide sequence ID" value="NZ_QYUK01000011.1"/>
</dbReference>
<evidence type="ECO:0000256" key="1">
    <source>
        <dbReference type="SAM" id="SignalP"/>
    </source>
</evidence>
<dbReference type="EMBL" id="QYUK01000011">
    <property type="protein sequence ID" value="RJF88292.1"/>
    <property type="molecule type" value="Genomic_DNA"/>
</dbReference>
<accession>A0A418WE59</accession>
<protein>
    <submittedName>
        <fullName evidence="2">DUF1850 domain-containing protein</fullName>
    </submittedName>
</protein>
<name>A0A418WE59_9PROT</name>
<evidence type="ECO:0000313" key="2">
    <source>
        <dbReference type="EMBL" id="RJF88292.1"/>
    </source>
</evidence>
<dbReference type="OrthoDB" id="5298197at2"/>
<evidence type="ECO:0000313" key="3">
    <source>
        <dbReference type="Proteomes" id="UP000284605"/>
    </source>
</evidence>
<gene>
    <name evidence="2" type="ORF">D3874_15795</name>
</gene>